<comment type="caution">
    <text evidence="1">The sequence shown here is derived from an EMBL/GenBank/DDBJ whole genome shotgun (WGS) entry which is preliminary data.</text>
</comment>
<dbReference type="AlphaFoldDB" id="A0AAD3D0A8"/>
<dbReference type="Gene3D" id="3.40.50.300">
    <property type="entry name" value="P-loop containing nucleotide triphosphate hydrolases"/>
    <property type="match status" value="1"/>
</dbReference>
<evidence type="ECO:0008006" key="3">
    <source>
        <dbReference type="Google" id="ProtNLM"/>
    </source>
</evidence>
<sequence>MLLCQLNLDNENITEERQVEIQQKGLFVYTTKDEVFNHNESELRKTVNKTNPLMEFSFQLQKTERSKLDRAVKSHFKVTSLQEAKTVLARGARVSLTQNKWAIKGLFNGSLGTVVDVRFEKGCSPLLGDLPLFVIVDFDNYIGPPWDKDNPTYVPIPMHVKKEDRTKGNCKCCQIEFVPLEIAFARTLHKVQGQSIGGDNPVKIMVFHLGKSSFEGNNPGLLYTGISRATSMGANDINKSAIYFNCKTKFELYTRIRDIHHKRKPLSKKEKSESLNESNTIFVEPSLTKEKYDKVKKRKYWTDFLDQQEKSTDITMTESERQNIKHWLQSQQKTLTNGQQLYSIVQSHSKRYKKFK</sequence>
<dbReference type="Proteomes" id="UP001054902">
    <property type="component" value="Unassembled WGS sequence"/>
</dbReference>
<dbReference type="Gene3D" id="2.30.30.940">
    <property type="match status" value="1"/>
</dbReference>
<evidence type="ECO:0000313" key="1">
    <source>
        <dbReference type="EMBL" id="GFH54205.1"/>
    </source>
</evidence>
<protein>
    <recommendedName>
        <fullName evidence="3">DNA helicase</fullName>
    </recommendedName>
</protein>
<gene>
    <name evidence="1" type="ORF">CTEN210_10681</name>
</gene>
<dbReference type="PANTHER" id="PTHR47642:SF6">
    <property type="entry name" value="ATP-DEPENDENT DNA HELICASE"/>
    <property type="match status" value="1"/>
</dbReference>
<name>A0AAD3D0A8_9STRA</name>
<organism evidence="1 2">
    <name type="scientific">Chaetoceros tenuissimus</name>
    <dbReference type="NCBI Taxonomy" id="426638"/>
    <lineage>
        <taxon>Eukaryota</taxon>
        <taxon>Sar</taxon>
        <taxon>Stramenopiles</taxon>
        <taxon>Ochrophyta</taxon>
        <taxon>Bacillariophyta</taxon>
        <taxon>Coscinodiscophyceae</taxon>
        <taxon>Chaetocerotophycidae</taxon>
        <taxon>Chaetocerotales</taxon>
        <taxon>Chaetocerotaceae</taxon>
        <taxon>Chaetoceros</taxon>
    </lineage>
</organism>
<evidence type="ECO:0000313" key="2">
    <source>
        <dbReference type="Proteomes" id="UP001054902"/>
    </source>
</evidence>
<dbReference type="SUPFAM" id="SSF52540">
    <property type="entry name" value="P-loop containing nucleoside triphosphate hydrolases"/>
    <property type="match status" value="1"/>
</dbReference>
<accession>A0AAD3D0A8</accession>
<proteinExistence type="predicted"/>
<dbReference type="PANTHER" id="PTHR47642">
    <property type="entry name" value="ATP-DEPENDENT DNA HELICASE"/>
    <property type="match status" value="1"/>
</dbReference>
<dbReference type="InterPro" id="IPR027417">
    <property type="entry name" value="P-loop_NTPase"/>
</dbReference>
<dbReference type="EMBL" id="BLLK01000047">
    <property type="protein sequence ID" value="GFH54205.1"/>
    <property type="molecule type" value="Genomic_DNA"/>
</dbReference>
<dbReference type="InterPro" id="IPR051055">
    <property type="entry name" value="PIF1_helicase"/>
</dbReference>
<keyword evidence="2" id="KW-1185">Reference proteome</keyword>
<reference evidence="1 2" key="1">
    <citation type="journal article" date="2021" name="Sci. Rep.">
        <title>The genome of the diatom Chaetoceros tenuissimus carries an ancient integrated fragment of an extant virus.</title>
        <authorList>
            <person name="Hongo Y."/>
            <person name="Kimura K."/>
            <person name="Takaki Y."/>
            <person name="Yoshida Y."/>
            <person name="Baba S."/>
            <person name="Kobayashi G."/>
            <person name="Nagasaki K."/>
            <person name="Hano T."/>
            <person name="Tomaru Y."/>
        </authorList>
    </citation>
    <scope>NUCLEOTIDE SEQUENCE [LARGE SCALE GENOMIC DNA]</scope>
    <source>
        <strain evidence="1 2">NIES-3715</strain>
    </source>
</reference>